<keyword evidence="1" id="KW-0175">Coiled coil</keyword>
<feature type="chain" id="PRO_5011730360" evidence="2">
    <location>
        <begin position="22"/>
        <end position="501"/>
    </location>
</feature>
<organism evidence="4 5">
    <name type="scientific">Catalinimonas alkaloidigena</name>
    <dbReference type="NCBI Taxonomy" id="1075417"/>
    <lineage>
        <taxon>Bacteria</taxon>
        <taxon>Pseudomonadati</taxon>
        <taxon>Bacteroidota</taxon>
        <taxon>Cytophagia</taxon>
        <taxon>Cytophagales</taxon>
        <taxon>Catalimonadaceae</taxon>
        <taxon>Catalinimonas</taxon>
    </lineage>
</organism>
<feature type="domain" description="Peptidase S74" evidence="3">
    <location>
        <begin position="291"/>
        <end position="392"/>
    </location>
</feature>
<dbReference type="OrthoDB" id="9807669at2"/>
<dbReference type="PROSITE" id="PS51688">
    <property type="entry name" value="ICA"/>
    <property type="match status" value="1"/>
</dbReference>
<dbReference type="Proteomes" id="UP000198510">
    <property type="component" value="Unassembled WGS sequence"/>
</dbReference>
<name>A0A1G9UHB6_9BACT</name>
<feature type="coiled-coil region" evidence="1">
    <location>
        <begin position="378"/>
        <end position="405"/>
    </location>
</feature>
<proteinExistence type="predicted"/>
<dbReference type="EMBL" id="FNFO01000016">
    <property type="protein sequence ID" value="SDM59312.1"/>
    <property type="molecule type" value="Genomic_DNA"/>
</dbReference>
<sequence>MKTSLLLGGVLAGWLTSHAFAQTNYFAGAYAGYSNSGSYNYNTFVGYASGYFTTTGTHNSFQGALSGYRNTTGTGNSFFGYAAGYLNTTGGSNSFFGYGAGYYNSTGVGNSFFGYAAGNLNTTGGGNNFLGQYTGTSNTTGNFNTFTGGFSGYHNTTGGYNLFEGYSTGYANTTGNYNSLVGYAAGTANTTGSRNAFVGYFAGYHNTTGNANTALGTEAGPSGSNLKNTTALGNRAYVTASNCLVLGSIHGINNASENTNVGIGTTAPSYRLHLGVNSAAKPGSSSWTVASDKRLKQNIQPFEEGLSVVEQIRPVRFEYNGKADMPQREAFVGVIAQEVQAVAPYMVGTFTYQDTTGKEEQYLDYDATALTYLLVNAVKELHRTNTALQTEVETLRQELTELRAAVLSQATPGESAARLWQNRPNPAHQATTIRYQFPVSATSAFLKVFSVTGQELYRQNLLGQPEGEVTLSEGQLAAGTYVYQLIVDGRAVDSKKLVVTR</sequence>
<feature type="signal peptide" evidence="2">
    <location>
        <begin position="1"/>
        <end position="21"/>
    </location>
</feature>
<dbReference type="InterPro" id="IPR030392">
    <property type="entry name" value="S74_ICA"/>
</dbReference>
<dbReference type="Gene3D" id="1.10.10.10">
    <property type="entry name" value="Winged helix-like DNA-binding domain superfamily/Winged helix DNA-binding domain"/>
    <property type="match status" value="1"/>
</dbReference>
<evidence type="ECO:0000259" key="3">
    <source>
        <dbReference type="PROSITE" id="PS51688"/>
    </source>
</evidence>
<evidence type="ECO:0000256" key="1">
    <source>
        <dbReference type="SAM" id="Coils"/>
    </source>
</evidence>
<keyword evidence="5" id="KW-1185">Reference proteome</keyword>
<gene>
    <name evidence="4" type="ORF">SAMN05421823_11664</name>
</gene>
<accession>A0A1G9UHB6</accession>
<keyword evidence="2" id="KW-0732">Signal</keyword>
<dbReference type="AlphaFoldDB" id="A0A1G9UHB6"/>
<dbReference type="InterPro" id="IPR026444">
    <property type="entry name" value="Secre_tail"/>
</dbReference>
<reference evidence="4 5" key="1">
    <citation type="submission" date="2016-10" db="EMBL/GenBank/DDBJ databases">
        <authorList>
            <person name="de Groot N.N."/>
        </authorList>
    </citation>
    <scope>NUCLEOTIDE SEQUENCE [LARGE SCALE GENOMIC DNA]</scope>
    <source>
        <strain evidence="4 5">DSM 25186</strain>
    </source>
</reference>
<dbReference type="Pfam" id="PF13884">
    <property type="entry name" value="Peptidase_S74"/>
    <property type="match status" value="1"/>
</dbReference>
<dbReference type="STRING" id="1075417.SAMN05421823_11664"/>
<protein>
    <submittedName>
        <fullName evidence="4">Chaperone of endosialidase</fullName>
    </submittedName>
</protein>
<dbReference type="RefSeq" id="WP_089688305.1">
    <property type="nucleotide sequence ID" value="NZ_FNFO01000016.1"/>
</dbReference>
<evidence type="ECO:0000313" key="5">
    <source>
        <dbReference type="Proteomes" id="UP000198510"/>
    </source>
</evidence>
<dbReference type="InterPro" id="IPR036388">
    <property type="entry name" value="WH-like_DNA-bd_sf"/>
</dbReference>
<evidence type="ECO:0000313" key="4">
    <source>
        <dbReference type="EMBL" id="SDM59312.1"/>
    </source>
</evidence>
<dbReference type="NCBIfam" id="TIGR04183">
    <property type="entry name" value="Por_Secre_tail"/>
    <property type="match status" value="1"/>
</dbReference>
<evidence type="ECO:0000256" key="2">
    <source>
        <dbReference type="SAM" id="SignalP"/>
    </source>
</evidence>